<proteinExistence type="predicted"/>
<dbReference type="EMBL" id="HACA01016634">
    <property type="protein sequence ID" value="CDW33995.1"/>
    <property type="molecule type" value="Transcribed_RNA"/>
</dbReference>
<name>A0A0K2U7H7_LEPSM</name>
<organism evidence="1">
    <name type="scientific">Lepeophtheirus salmonis</name>
    <name type="common">Salmon louse</name>
    <name type="synonym">Caligus salmonis</name>
    <dbReference type="NCBI Taxonomy" id="72036"/>
    <lineage>
        <taxon>Eukaryota</taxon>
        <taxon>Metazoa</taxon>
        <taxon>Ecdysozoa</taxon>
        <taxon>Arthropoda</taxon>
        <taxon>Crustacea</taxon>
        <taxon>Multicrustacea</taxon>
        <taxon>Hexanauplia</taxon>
        <taxon>Copepoda</taxon>
        <taxon>Siphonostomatoida</taxon>
        <taxon>Caligidae</taxon>
        <taxon>Lepeophtheirus</taxon>
    </lineage>
</organism>
<accession>A0A0K2U7H7</accession>
<evidence type="ECO:0000313" key="1">
    <source>
        <dbReference type="EMBL" id="CDW33995.1"/>
    </source>
</evidence>
<dbReference type="AlphaFoldDB" id="A0A0K2U7H7"/>
<reference evidence="1" key="1">
    <citation type="submission" date="2014-05" db="EMBL/GenBank/DDBJ databases">
        <authorList>
            <person name="Chronopoulou M."/>
        </authorList>
    </citation>
    <scope>NUCLEOTIDE SEQUENCE</scope>
    <source>
        <tissue evidence="1">Whole organism</tissue>
    </source>
</reference>
<protein>
    <submittedName>
        <fullName evidence="1">Uncharacterized protein</fullName>
    </submittedName>
</protein>
<sequence length="28" mass="3353">MDVYSPKMFLVFFLKYGHLSESNPYIII</sequence>